<organism evidence="2 3">
    <name type="scientific">Rubroshorea leprosula</name>
    <dbReference type="NCBI Taxonomy" id="152421"/>
    <lineage>
        <taxon>Eukaryota</taxon>
        <taxon>Viridiplantae</taxon>
        <taxon>Streptophyta</taxon>
        <taxon>Embryophyta</taxon>
        <taxon>Tracheophyta</taxon>
        <taxon>Spermatophyta</taxon>
        <taxon>Magnoliopsida</taxon>
        <taxon>eudicotyledons</taxon>
        <taxon>Gunneridae</taxon>
        <taxon>Pentapetalae</taxon>
        <taxon>rosids</taxon>
        <taxon>malvids</taxon>
        <taxon>Malvales</taxon>
        <taxon>Dipterocarpaceae</taxon>
        <taxon>Rubroshorea</taxon>
    </lineage>
</organism>
<comment type="caution">
    <text evidence="2">The sequence shown here is derived from an EMBL/GenBank/DDBJ whole genome shotgun (WGS) entry which is preliminary data.</text>
</comment>
<feature type="chain" id="PRO_5043394495" evidence="1">
    <location>
        <begin position="29"/>
        <end position="115"/>
    </location>
</feature>
<proteinExistence type="predicted"/>
<dbReference type="AlphaFoldDB" id="A0AAV5LAW6"/>
<keyword evidence="1" id="KW-0732">Signal</keyword>
<keyword evidence="3" id="KW-1185">Reference proteome</keyword>
<name>A0AAV5LAW6_9ROSI</name>
<reference evidence="2 3" key="1">
    <citation type="journal article" date="2021" name="Commun. Biol.">
        <title>The genome of Shorea leprosula (Dipterocarpaceae) highlights the ecological relevance of drought in aseasonal tropical rainforests.</title>
        <authorList>
            <person name="Ng K.K.S."/>
            <person name="Kobayashi M.J."/>
            <person name="Fawcett J.A."/>
            <person name="Hatakeyama M."/>
            <person name="Paape T."/>
            <person name="Ng C.H."/>
            <person name="Ang C.C."/>
            <person name="Tnah L.H."/>
            <person name="Lee C.T."/>
            <person name="Nishiyama T."/>
            <person name="Sese J."/>
            <person name="O'Brien M.J."/>
            <person name="Copetti D."/>
            <person name="Mohd Noor M.I."/>
            <person name="Ong R.C."/>
            <person name="Putra M."/>
            <person name="Sireger I.Z."/>
            <person name="Indrioko S."/>
            <person name="Kosugi Y."/>
            <person name="Izuno A."/>
            <person name="Isagi Y."/>
            <person name="Lee S.L."/>
            <person name="Shimizu K.K."/>
        </authorList>
    </citation>
    <scope>NUCLEOTIDE SEQUENCE [LARGE SCALE GENOMIC DNA]</scope>
    <source>
        <strain evidence="2">214</strain>
    </source>
</reference>
<sequence>MARREAPWTALFSAVCIAALLAAPGVEAIFCLDAIKALPRCFRDSWKNLLHKFKWNDADSWFGLVGGVGYFDESCCVAYYSQANGDCIVALGMSTWTIKGFHKALKTCKKKVGYH</sequence>
<evidence type="ECO:0000313" key="3">
    <source>
        <dbReference type="Proteomes" id="UP001054252"/>
    </source>
</evidence>
<evidence type="ECO:0000313" key="2">
    <source>
        <dbReference type="EMBL" id="GKV34229.1"/>
    </source>
</evidence>
<protein>
    <submittedName>
        <fullName evidence="2">Uncharacterized protein</fullName>
    </submittedName>
</protein>
<dbReference type="EMBL" id="BPVZ01000104">
    <property type="protein sequence ID" value="GKV34229.1"/>
    <property type="molecule type" value="Genomic_DNA"/>
</dbReference>
<evidence type="ECO:0000256" key="1">
    <source>
        <dbReference type="SAM" id="SignalP"/>
    </source>
</evidence>
<gene>
    <name evidence="2" type="ORF">SLEP1_g42621</name>
</gene>
<accession>A0AAV5LAW6</accession>
<dbReference type="Proteomes" id="UP001054252">
    <property type="component" value="Unassembled WGS sequence"/>
</dbReference>
<feature type="signal peptide" evidence="1">
    <location>
        <begin position="1"/>
        <end position="28"/>
    </location>
</feature>